<dbReference type="Gene3D" id="3.30.530.20">
    <property type="match status" value="1"/>
</dbReference>
<dbReference type="InterPro" id="IPR023393">
    <property type="entry name" value="START-like_dom_sf"/>
</dbReference>
<dbReference type="SUPFAM" id="SSF55961">
    <property type="entry name" value="Bet v1-like"/>
    <property type="match status" value="1"/>
</dbReference>
<proteinExistence type="evidence at transcript level"/>
<dbReference type="PANTHER" id="PTHR33789:SF11">
    <property type="entry name" value="OS05G0202300 PROTEIN"/>
    <property type="match status" value="1"/>
</dbReference>
<dbReference type="AlphaFoldDB" id="Q8H938"/>
<gene>
    <name evidence="1" type="primary">lfs</name>
</gene>
<protein>
    <submittedName>
        <fullName evidence="1">Lachrymatory factor synthase</fullName>
    </submittedName>
</protein>
<dbReference type="PANTHER" id="PTHR33789">
    <property type="entry name" value="LACHRYMATORY-FACTOR SYNTHASE"/>
    <property type="match status" value="1"/>
</dbReference>
<accession>Q8H938</accession>
<dbReference type="Pfam" id="PF10604">
    <property type="entry name" value="Polyketide_cyc2"/>
    <property type="match status" value="1"/>
</dbReference>
<dbReference type="InterPro" id="IPR053249">
    <property type="entry name" value="LFS"/>
</dbReference>
<evidence type="ECO:0000313" key="1">
    <source>
        <dbReference type="EMBL" id="BAC22642.1"/>
    </source>
</evidence>
<name>Q8H938_ALLPO</name>
<organism evidence="1">
    <name type="scientific">Allium porrum</name>
    <name type="common">Leek</name>
    <name type="synonym">Allium ampeloprasum var. porrum</name>
    <dbReference type="NCBI Taxonomy" id="4681"/>
    <lineage>
        <taxon>Eukaryota</taxon>
        <taxon>Viridiplantae</taxon>
        <taxon>Streptophyta</taxon>
        <taxon>Embryophyta</taxon>
        <taxon>Tracheophyta</taxon>
        <taxon>Spermatophyta</taxon>
        <taxon>Magnoliopsida</taxon>
        <taxon>Liliopsida</taxon>
        <taxon>Asparagales</taxon>
        <taxon>Amaryllidaceae</taxon>
        <taxon>Allioideae</taxon>
        <taxon>Allieae</taxon>
        <taxon>Allium</taxon>
    </lineage>
</organism>
<dbReference type="InterPro" id="IPR019587">
    <property type="entry name" value="Polyketide_cyclase/dehydratase"/>
</dbReference>
<dbReference type="SMR" id="Q8H938"/>
<sequence length="164" mass="18428">MAQNPGVPAVATEPKWTGKVSASLPNTKPEQAWTLLKDFVNLDKVMPSLSVCELVEGEPNAVGCTRYVKGMMHPMEVEFWANEQLVELDDETMTYSYIFTKAFTGYEGYMGTMQLVEESDQKGTRFDWSFQCKYIEGVTATSFAAVLQIWADEIAQKIEEICKA</sequence>
<reference evidence="1" key="1">
    <citation type="journal article" date="2012" name="Biosci. Biotechnol. Biochem.">
        <title>Identification of amino acid residues essential for onion lachrymatory factor synthase activity.</title>
        <authorList>
            <person name="Masamura N."/>
            <person name="Ohashi W."/>
            <person name="Tsuge N."/>
            <person name="Imai S."/>
            <person name="Ishii-Nakamura A."/>
            <person name="Hirota H."/>
            <person name="Nagata T."/>
            <person name="Kumagai H."/>
        </authorList>
    </citation>
    <scope>NUCLEOTIDE SEQUENCE</scope>
</reference>
<dbReference type="CDD" id="cd07821">
    <property type="entry name" value="PYR_PYL_RCAR_like"/>
    <property type="match status" value="1"/>
</dbReference>
<dbReference type="EMBL" id="AB094595">
    <property type="protein sequence ID" value="BAC22642.1"/>
    <property type="molecule type" value="mRNA"/>
</dbReference>